<dbReference type="PANTHER" id="PTHR33979">
    <property type="entry name" value="OS02G0221600 PROTEIN"/>
    <property type="match status" value="1"/>
</dbReference>
<dbReference type="GO" id="GO:0005524">
    <property type="term" value="F:ATP binding"/>
    <property type="evidence" value="ECO:0007669"/>
    <property type="project" value="InterPro"/>
</dbReference>
<proteinExistence type="predicted"/>
<sequence>MAPANPTTARQTLARASNVANMVWKRAAILAAPEVARATHHALARRDLSVNSTQGVTLGVIAAYVVAIAILWNVPYLRNILWPFKMLTVAFHEFGHAITACCTGGRVVSITLDPNEGGATLMKGGVQAITLPAGYLGSSLIGGLLIFCGFNINASKIASMVLGLFLGVMSALYSAWDICDDLIMRKVNSSDASVFAQRYGGSSRCWGLIWVFISLCFMAIAIVAGIAAFPQSFSEQESDSQKFLPT</sequence>
<dbReference type="GO" id="GO:0006508">
    <property type="term" value="P:proteolysis"/>
    <property type="evidence" value="ECO:0007669"/>
    <property type="project" value="InterPro"/>
</dbReference>
<dbReference type="SUPFAM" id="SSF140990">
    <property type="entry name" value="FtsH protease domain-like"/>
    <property type="match status" value="1"/>
</dbReference>
<feature type="transmembrane region" description="Helical" evidence="1">
    <location>
        <begin position="208"/>
        <end position="229"/>
    </location>
</feature>
<dbReference type="HOGENOM" id="CLU_066780_0_1_1"/>
<gene>
    <name evidence="2" type="ORF">CGGC5_11942</name>
</gene>
<dbReference type="AlphaFoldDB" id="L2FL97"/>
<evidence type="ECO:0000256" key="1">
    <source>
        <dbReference type="SAM" id="Phobius"/>
    </source>
</evidence>
<dbReference type="Pfam" id="PF13398">
    <property type="entry name" value="Peptidase_M50B"/>
    <property type="match status" value="1"/>
</dbReference>
<feature type="transmembrane region" description="Helical" evidence="1">
    <location>
        <begin position="55"/>
        <end position="74"/>
    </location>
</feature>
<protein>
    <recommendedName>
        <fullName evidence="3">Peptidase M50B-like-domain-containing protein</fullName>
    </recommendedName>
</protein>
<feature type="transmembrane region" description="Helical" evidence="1">
    <location>
        <begin position="129"/>
        <end position="150"/>
    </location>
</feature>
<dbReference type="EMBL" id="KB021000">
    <property type="protein sequence ID" value="ELA27127.1"/>
    <property type="molecule type" value="Genomic_DNA"/>
</dbReference>
<dbReference type="GO" id="GO:0004176">
    <property type="term" value="F:ATP-dependent peptidase activity"/>
    <property type="evidence" value="ECO:0007669"/>
    <property type="project" value="InterPro"/>
</dbReference>
<accession>L2FL97</accession>
<dbReference type="InterPro" id="IPR049500">
    <property type="entry name" value="Peptidase_M50B-like"/>
</dbReference>
<evidence type="ECO:0008006" key="3">
    <source>
        <dbReference type="Google" id="ProtNLM"/>
    </source>
</evidence>
<keyword evidence="1" id="KW-0472">Membrane</keyword>
<feature type="transmembrane region" description="Helical" evidence="1">
    <location>
        <begin position="157"/>
        <end position="176"/>
    </location>
</feature>
<evidence type="ECO:0000313" key="2">
    <source>
        <dbReference type="EMBL" id="ELA27127.1"/>
    </source>
</evidence>
<dbReference type="STRING" id="1213859.L2FL97"/>
<dbReference type="InterPro" id="IPR037219">
    <property type="entry name" value="Peptidase_M41-like"/>
</dbReference>
<keyword evidence="1" id="KW-1133">Transmembrane helix</keyword>
<dbReference type="GO" id="GO:0004222">
    <property type="term" value="F:metalloendopeptidase activity"/>
    <property type="evidence" value="ECO:0007669"/>
    <property type="project" value="InterPro"/>
</dbReference>
<organism evidence="2">
    <name type="scientific">Colletotrichum fructicola (strain Nara gc5)</name>
    <name type="common">Anthracnose fungus</name>
    <name type="synonym">Colletotrichum gloeosporioides (strain Nara gc5)</name>
    <dbReference type="NCBI Taxonomy" id="1213859"/>
    <lineage>
        <taxon>Eukaryota</taxon>
        <taxon>Fungi</taxon>
        <taxon>Dikarya</taxon>
        <taxon>Ascomycota</taxon>
        <taxon>Pezizomycotina</taxon>
        <taxon>Sordariomycetes</taxon>
        <taxon>Hypocreomycetidae</taxon>
        <taxon>Glomerellales</taxon>
        <taxon>Glomerellaceae</taxon>
        <taxon>Colletotrichum</taxon>
        <taxon>Colletotrichum gloeosporioides species complex</taxon>
    </lineage>
</organism>
<reference evidence="2" key="1">
    <citation type="submission" date="2012-08" db="EMBL/GenBank/DDBJ databases">
        <title>Genome analysis of Colletotrichum orbiculare and Colletotrichum fructicola.</title>
        <authorList>
            <person name="Gan P.H.P."/>
            <person name="Ikeda K."/>
            <person name="Irieda H."/>
            <person name="Narusaka M."/>
            <person name="O'Connell R.J."/>
            <person name="Narusaka Y."/>
            <person name="Takano Y."/>
            <person name="Kubo Y."/>
            <person name="Shirasu K."/>
        </authorList>
    </citation>
    <scope>NUCLEOTIDE SEQUENCE</scope>
    <source>
        <strain evidence="2">Nara gc5</strain>
    </source>
</reference>
<dbReference type="PANTHER" id="PTHR33979:SF2">
    <property type="entry name" value="PEPTIDASE M50B-LIKE-DOMAIN-CONTAINING PROTEIN"/>
    <property type="match status" value="1"/>
</dbReference>
<keyword evidence="1" id="KW-0812">Transmembrane</keyword>
<name>L2FL97_COLFN</name>